<gene>
    <name evidence="2" type="ORF">I8J34_06505</name>
</gene>
<feature type="transmembrane region" description="Helical" evidence="1">
    <location>
        <begin position="472"/>
        <end position="492"/>
    </location>
</feature>
<feature type="transmembrane region" description="Helical" evidence="1">
    <location>
        <begin position="443"/>
        <end position="466"/>
    </location>
</feature>
<keyword evidence="1" id="KW-1133">Transmembrane helix</keyword>
<sequence length="512" mass="54863">MTPRWRHAMVGLHTWAGVCVGTLLFVIFWMGSLSVFDREIDRWMMPATRLPAPSGPPSLDATVLPVAARLAGGASPWTIVLPSARVPAIELRYTDAQGEPVRRHIDPASGALLPEAGSLGASGFFFPFHFRLHLRFADIGYWLVGVAGMAMLVLLVSGVIVHRRIFSDFFTFRPRRALPRATLDVHNLSGVLALPFHFVITLSGLIIFFAIYFPSAYQMAYAGAAVAPRAAFDRDAFGTWQRPASGQPGQLASLDAMLATARDTWQGREAYFVRVWHPGDAAAYVELRRSVAEGIPMNVDRLVFDGASGRLLHRHKAQPVMAVQRFIAGLHFIQFRHGLLRALYFVAGLAGCVMIASGLLFWLAARRRRAGGVGMRLVDALTVGGTTGTILATLAFLIANRVLPGDGAARAALEMQVFFAVWVLGFCHAGLRPEGAWRVQSRAIGVAAAVAVVLNALTTGMHPLAAMAGGQWAVAGVDGVLLLTAALAWGVARRGGRQPASAASAVAGADHG</sequence>
<dbReference type="RefSeq" id="WP_214360576.1">
    <property type="nucleotide sequence ID" value="NZ_JAEKFT010000005.1"/>
</dbReference>
<dbReference type="PANTHER" id="PTHR34219">
    <property type="entry name" value="IRON-REGULATED INNER MEMBRANE PROTEIN-RELATED"/>
    <property type="match status" value="1"/>
</dbReference>
<dbReference type="InterPro" id="IPR005625">
    <property type="entry name" value="PepSY-ass_TM"/>
</dbReference>
<dbReference type="AlphaFoldDB" id="A0A944D6D5"/>
<organism evidence="2 3">
    <name type="scientific">Denitromonas iodatirespirans</name>
    <dbReference type="NCBI Taxonomy" id="2795389"/>
    <lineage>
        <taxon>Bacteria</taxon>
        <taxon>Pseudomonadati</taxon>
        <taxon>Pseudomonadota</taxon>
        <taxon>Betaproteobacteria</taxon>
        <taxon>Rhodocyclales</taxon>
        <taxon>Zoogloeaceae</taxon>
        <taxon>Denitromonas</taxon>
    </lineage>
</organism>
<feature type="transmembrane region" description="Helical" evidence="1">
    <location>
        <begin position="12"/>
        <end position="36"/>
    </location>
</feature>
<dbReference type="Proteomes" id="UP000694660">
    <property type="component" value="Unassembled WGS sequence"/>
</dbReference>
<evidence type="ECO:0000313" key="3">
    <source>
        <dbReference type="Proteomes" id="UP000694660"/>
    </source>
</evidence>
<accession>A0A944D6D5</accession>
<keyword evidence="1" id="KW-0472">Membrane</keyword>
<proteinExistence type="predicted"/>
<feature type="transmembrane region" description="Helical" evidence="1">
    <location>
        <begin position="377"/>
        <end position="399"/>
    </location>
</feature>
<dbReference type="PANTHER" id="PTHR34219:SF4">
    <property type="entry name" value="PEPSY DOMAIN-CONTAINING PROTEIN"/>
    <property type="match status" value="1"/>
</dbReference>
<keyword evidence="1" id="KW-0812">Transmembrane</keyword>
<comment type="caution">
    <text evidence="2">The sequence shown here is derived from an EMBL/GenBank/DDBJ whole genome shotgun (WGS) entry which is preliminary data.</text>
</comment>
<reference evidence="3" key="1">
    <citation type="journal article" date="2022" name="ISME J.">
        <title>Genetic and phylogenetic analysis of dissimilatory iodate-reducing bacteria identifies potential niches across the world's oceans.</title>
        <authorList>
            <person name="Reyes-Umana V."/>
            <person name="Henning Z."/>
            <person name="Lee K."/>
            <person name="Barnum T.P."/>
            <person name="Coates J.D."/>
        </authorList>
    </citation>
    <scope>NUCLEOTIDE SEQUENCE [LARGE SCALE GENOMIC DNA]</scope>
    <source>
        <strain evidence="3">IR12</strain>
    </source>
</reference>
<name>A0A944D6D5_DENI1</name>
<keyword evidence="3" id="KW-1185">Reference proteome</keyword>
<dbReference type="EMBL" id="JAEKFT010000005">
    <property type="protein sequence ID" value="MBT0960825.1"/>
    <property type="molecule type" value="Genomic_DNA"/>
</dbReference>
<feature type="transmembrane region" description="Helical" evidence="1">
    <location>
        <begin position="187"/>
        <end position="213"/>
    </location>
</feature>
<feature type="transmembrane region" description="Helical" evidence="1">
    <location>
        <begin position="142"/>
        <end position="166"/>
    </location>
</feature>
<dbReference type="Pfam" id="PF03929">
    <property type="entry name" value="PepSY_TM"/>
    <property type="match status" value="1"/>
</dbReference>
<protein>
    <submittedName>
        <fullName evidence="2">PepSY domain-containing protein</fullName>
    </submittedName>
</protein>
<feature type="transmembrane region" description="Helical" evidence="1">
    <location>
        <begin position="411"/>
        <end position="431"/>
    </location>
</feature>
<feature type="transmembrane region" description="Helical" evidence="1">
    <location>
        <begin position="342"/>
        <end position="365"/>
    </location>
</feature>
<evidence type="ECO:0000256" key="1">
    <source>
        <dbReference type="SAM" id="Phobius"/>
    </source>
</evidence>
<evidence type="ECO:0000313" key="2">
    <source>
        <dbReference type="EMBL" id="MBT0960825.1"/>
    </source>
</evidence>